<gene>
    <name evidence="2" type="ORF">F2Q69_00019780</name>
</gene>
<evidence type="ECO:0000313" key="3">
    <source>
        <dbReference type="Proteomes" id="UP000712600"/>
    </source>
</evidence>
<organism evidence="2 3">
    <name type="scientific">Brassica cretica</name>
    <name type="common">Mustard</name>
    <dbReference type="NCBI Taxonomy" id="69181"/>
    <lineage>
        <taxon>Eukaryota</taxon>
        <taxon>Viridiplantae</taxon>
        <taxon>Streptophyta</taxon>
        <taxon>Embryophyta</taxon>
        <taxon>Tracheophyta</taxon>
        <taxon>Spermatophyta</taxon>
        <taxon>Magnoliopsida</taxon>
        <taxon>eudicotyledons</taxon>
        <taxon>Gunneridae</taxon>
        <taxon>Pentapetalae</taxon>
        <taxon>rosids</taxon>
        <taxon>malvids</taxon>
        <taxon>Brassicales</taxon>
        <taxon>Brassicaceae</taxon>
        <taxon>Brassiceae</taxon>
        <taxon>Brassica</taxon>
    </lineage>
</organism>
<evidence type="ECO:0000256" key="1">
    <source>
        <dbReference type="SAM" id="MobiDB-lite"/>
    </source>
</evidence>
<protein>
    <submittedName>
        <fullName evidence="2">Uncharacterized protein</fullName>
    </submittedName>
</protein>
<comment type="caution">
    <text evidence="2">The sequence shown here is derived from an EMBL/GenBank/DDBJ whole genome shotgun (WGS) entry which is preliminary data.</text>
</comment>
<feature type="compositionally biased region" description="Basic and acidic residues" evidence="1">
    <location>
        <begin position="1"/>
        <end position="10"/>
    </location>
</feature>
<feature type="region of interest" description="Disordered" evidence="1">
    <location>
        <begin position="1"/>
        <end position="69"/>
    </location>
</feature>
<evidence type="ECO:0000313" key="2">
    <source>
        <dbReference type="EMBL" id="KAF3535265.1"/>
    </source>
</evidence>
<name>A0A8S9PUC9_BRACR</name>
<sequence length="172" mass="19406">MRKSSNDLRVSRLPGRLSNDDDDDLVEDENHDGEEDDGEEDDGEEDDGEEDADISIVVEADENGEDHSVYGKVEVEDEEDDDMCFEDFENIEGGRSNVFTKKYPLGFKPNKPSSVTTHTRRPIAMQRPNLNQARSLRSDRALVPLGRYVPTELEPKLGRYLATERSSRSVAT</sequence>
<feature type="compositionally biased region" description="Acidic residues" evidence="1">
    <location>
        <begin position="20"/>
        <end position="64"/>
    </location>
</feature>
<reference evidence="2" key="1">
    <citation type="submission" date="2019-12" db="EMBL/GenBank/DDBJ databases">
        <title>Genome sequencing and annotation of Brassica cretica.</title>
        <authorList>
            <person name="Studholme D.J."/>
            <person name="Sarris P."/>
        </authorList>
    </citation>
    <scope>NUCLEOTIDE SEQUENCE</scope>
    <source>
        <strain evidence="2">PFS-109/04</strain>
        <tissue evidence="2">Leaf</tissue>
    </source>
</reference>
<dbReference type="AlphaFoldDB" id="A0A8S9PUC9"/>
<accession>A0A8S9PUC9</accession>
<dbReference type="EMBL" id="QGKX02001290">
    <property type="protein sequence ID" value="KAF3535265.1"/>
    <property type="molecule type" value="Genomic_DNA"/>
</dbReference>
<proteinExistence type="predicted"/>
<feature type="region of interest" description="Disordered" evidence="1">
    <location>
        <begin position="107"/>
        <end position="134"/>
    </location>
</feature>
<dbReference type="Proteomes" id="UP000712600">
    <property type="component" value="Unassembled WGS sequence"/>
</dbReference>